<dbReference type="OrthoDB" id="5541877at2759"/>
<feature type="region of interest" description="Disordered" evidence="1">
    <location>
        <begin position="103"/>
        <end position="124"/>
    </location>
</feature>
<gene>
    <name evidence="3" type="ORF">AX774_g3407</name>
    <name evidence="2" type="ORF">AX774_g4555</name>
</gene>
<protein>
    <submittedName>
        <fullName evidence="3">Uncharacterized protein</fullName>
    </submittedName>
</protein>
<evidence type="ECO:0000313" key="3">
    <source>
        <dbReference type="EMBL" id="OMH83070.1"/>
    </source>
</evidence>
<feature type="compositionally biased region" description="Acidic residues" evidence="1">
    <location>
        <begin position="1"/>
        <end position="13"/>
    </location>
</feature>
<accession>A0A1R1PQ36</accession>
<organism evidence="3 4">
    <name type="scientific">Zancudomyces culisetae</name>
    <name type="common">Gut fungus</name>
    <name type="synonym">Smittium culisetae</name>
    <dbReference type="NCBI Taxonomy" id="1213189"/>
    <lineage>
        <taxon>Eukaryota</taxon>
        <taxon>Fungi</taxon>
        <taxon>Fungi incertae sedis</taxon>
        <taxon>Zoopagomycota</taxon>
        <taxon>Kickxellomycotina</taxon>
        <taxon>Harpellomycetes</taxon>
        <taxon>Harpellales</taxon>
        <taxon>Legeriomycetaceae</taxon>
        <taxon>Zancudomyces</taxon>
    </lineage>
</organism>
<evidence type="ECO:0000256" key="1">
    <source>
        <dbReference type="SAM" id="MobiDB-lite"/>
    </source>
</evidence>
<keyword evidence="4" id="KW-1185">Reference proteome</keyword>
<dbReference type="EMBL" id="LSSK01000766">
    <property type="protein sequence ID" value="OMH81983.1"/>
    <property type="molecule type" value="Genomic_DNA"/>
</dbReference>
<dbReference type="EMBL" id="LSSK01000518">
    <property type="protein sequence ID" value="OMH83070.1"/>
    <property type="molecule type" value="Genomic_DNA"/>
</dbReference>
<name>A0A1R1PQ36_ZANCU</name>
<reference evidence="3" key="1">
    <citation type="submission" date="2017-01" db="EMBL/GenBank/DDBJ databases">
        <authorList>
            <person name="Mah S.A."/>
            <person name="Swanson W.J."/>
            <person name="Moy G.W."/>
            <person name="Vacquier V.D."/>
        </authorList>
    </citation>
    <scope>NUCLEOTIDE SEQUENCE [LARGE SCALE GENOMIC DNA]</scope>
    <source>
        <strain evidence="3">COL-18-3</strain>
    </source>
</reference>
<feature type="region of interest" description="Disordered" evidence="1">
    <location>
        <begin position="1"/>
        <end position="20"/>
    </location>
</feature>
<evidence type="ECO:0000313" key="2">
    <source>
        <dbReference type="EMBL" id="OMH81983.1"/>
    </source>
</evidence>
<feature type="compositionally biased region" description="Basic residues" evidence="1">
    <location>
        <begin position="109"/>
        <end position="119"/>
    </location>
</feature>
<proteinExistence type="predicted"/>
<sequence length="250" mass="28541">MGLDFEGEEEGGDFDNRDRISILEHPLKRSSIIAGYSKSNDKYGDQSILNAELERLYEEIYNENKDHKSQGNLYRASSSKRGENVALKKKKFWNFHPKEEQRSVQSYQSKKRGHEKKKISASERASVGNTFGSDVFESGYGNGNLVSQKMANYGSLDNEATENYLFARKNFEEEEIFSDNILDFNPHWEDMITFRESRLKRQKSRTWSESDTPGLHGSSDRTICDFGVFSGAGGIVVGFSPNKKPPRIHE</sequence>
<dbReference type="Proteomes" id="UP000188320">
    <property type="component" value="Unassembled WGS sequence"/>
</dbReference>
<evidence type="ECO:0000313" key="4">
    <source>
        <dbReference type="Proteomes" id="UP000188320"/>
    </source>
</evidence>
<dbReference type="AlphaFoldDB" id="A0A1R1PQ36"/>
<reference evidence="4" key="2">
    <citation type="submission" date="2017-01" db="EMBL/GenBank/DDBJ databases">
        <authorList>
            <person name="Wang Y."/>
            <person name="White M."/>
            <person name="Kvist S."/>
            <person name="Moncalvo J.-M."/>
        </authorList>
    </citation>
    <scope>NUCLEOTIDE SEQUENCE [LARGE SCALE GENOMIC DNA]</scope>
    <source>
        <strain evidence="4">COL-18-3</strain>
    </source>
</reference>
<comment type="caution">
    <text evidence="3">The sequence shown here is derived from an EMBL/GenBank/DDBJ whole genome shotgun (WGS) entry which is preliminary data.</text>
</comment>